<name>A0A917BXL3_9MICO</name>
<protein>
    <submittedName>
        <fullName evidence="5">Oxidoreductase</fullName>
    </submittedName>
</protein>
<accession>A0A917BXL3</accession>
<evidence type="ECO:0000259" key="4">
    <source>
        <dbReference type="Pfam" id="PF03358"/>
    </source>
</evidence>
<reference evidence="5" key="2">
    <citation type="submission" date="2020-09" db="EMBL/GenBank/DDBJ databases">
        <authorList>
            <person name="Sun Q."/>
            <person name="Zhou Y."/>
        </authorList>
    </citation>
    <scope>NUCLEOTIDE SEQUENCE</scope>
    <source>
        <strain evidence="5">CGMCC 1.12160</strain>
    </source>
</reference>
<dbReference type="Proteomes" id="UP000605670">
    <property type="component" value="Unassembled WGS sequence"/>
</dbReference>
<feature type="domain" description="NADPH-dependent FMN reductase-like" evidence="4">
    <location>
        <begin position="4"/>
        <end position="154"/>
    </location>
</feature>
<dbReference type="InterPro" id="IPR029039">
    <property type="entry name" value="Flavoprotein-like_sf"/>
</dbReference>
<dbReference type="InterPro" id="IPR023932">
    <property type="entry name" value="CE1759_FMN_reduct"/>
</dbReference>
<comment type="caution">
    <text evidence="5">The sequence shown here is derived from an EMBL/GenBank/DDBJ whole genome shotgun (WGS) entry which is preliminary data.</text>
</comment>
<organism evidence="5 6">
    <name type="scientific">Ornithinimicrobium tianjinense</name>
    <dbReference type="NCBI Taxonomy" id="1195761"/>
    <lineage>
        <taxon>Bacteria</taxon>
        <taxon>Bacillati</taxon>
        <taxon>Actinomycetota</taxon>
        <taxon>Actinomycetes</taxon>
        <taxon>Micrococcales</taxon>
        <taxon>Ornithinimicrobiaceae</taxon>
        <taxon>Ornithinimicrobium</taxon>
    </lineage>
</organism>
<dbReference type="NCBIfam" id="TIGR04037">
    <property type="entry name" value="LLM_duo_CE1759"/>
    <property type="match status" value="1"/>
</dbReference>
<dbReference type="InterPro" id="IPR005025">
    <property type="entry name" value="FMN_Rdtase-like_dom"/>
</dbReference>
<dbReference type="InterPro" id="IPR051814">
    <property type="entry name" value="NAD(P)H-dep_FMN_reductase"/>
</dbReference>
<dbReference type="PANTHER" id="PTHR43408:SF2">
    <property type="entry name" value="FMN REDUCTASE (NADPH)"/>
    <property type="match status" value="1"/>
</dbReference>
<dbReference type="EMBL" id="BMEM01000008">
    <property type="protein sequence ID" value="GGF60677.1"/>
    <property type="molecule type" value="Genomic_DNA"/>
</dbReference>
<keyword evidence="6" id="KW-1185">Reference proteome</keyword>
<dbReference type="SUPFAM" id="SSF52218">
    <property type="entry name" value="Flavoproteins"/>
    <property type="match status" value="1"/>
</dbReference>
<dbReference type="RefSeq" id="WP_188432317.1">
    <property type="nucleotide sequence ID" value="NZ_BAABKH010000012.1"/>
</dbReference>
<evidence type="ECO:0000256" key="1">
    <source>
        <dbReference type="ARBA" id="ARBA00022630"/>
    </source>
</evidence>
<evidence type="ECO:0000256" key="3">
    <source>
        <dbReference type="ARBA" id="ARBA00023002"/>
    </source>
</evidence>
<dbReference type="GO" id="GO:0016491">
    <property type="term" value="F:oxidoreductase activity"/>
    <property type="evidence" value="ECO:0007669"/>
    <property type="project" value="UniProtKB-KW"/>
</dbReference>
<keyword evidence="2" id="KW-0288">FMN</keyword>
<evidence type="ECO:0000256" key="2">
    <source>
        <dbReference type="ARBA" id="ARBA00022643"/>
    </source>
</evidence>
<dbReference type="Gene3D" id="3.40.50.360">
    <property type="match status" value="1"/>
</dbReference>
<evidence type="ECO:0000313" key="6">
    <source>
        <dbReference type="Proteomes" id="UP000605670"/>
    </source>
</evidence>
<sequence length="220" mass="22865">MSRRIVVLTAGLSRPSSTRLLADQIAEAVTAQVTARGEGLEVEVIELRELAHDLATTMTTGGMPTPAVTAARDLVSSADGLIAVTPVFTASFSGLFKMFIDVLDTDALNGMPVLIAATAGTARHQLVLDHALRPLFSYLRAVVVPTGVFAATEDFGGGGSAELGRRVARAASELAALVVAETGAVGGFVQDLEPARRRSSGTTLEEDVTDFEDLLSGLGQ</sequence>
<keyword evidence="3" id="KW-0560">Oxidoreductase</keyword>
<gene>
    <name evidence="5" type="ORF">GCM10011366_30680</name>
</gene>
<dbReference type="PANTHER" id="PTHR43408">
    <property type="entry name" value="FMN REDUCTASE (NADPH)"/>
    <property type="match status" value="1"/>
</dbReference>
<reference evidence="5" key="1">
    <citation type="journal article" date="2014" name="Int. J. Syst. Evol. Microbiol.">
        <title>Complete genome sequence of Corynebacterium casei LMG S-19264T (=DSM 44701T), isolated from a smear-ripened cheese.</title>
        <authorList>
            <consortium name="US DOE Joint Genome Institute (JGI-PGF)"/>
            <person name="Walter F."/>
            <person name="Albersmeier A."/>
            <person name="Kalinowski J."/>
            <person name="Ruckert C."/>
        </authorList>
    </citation>
    <scope>NUCLEOTIDE SEQUENCE</scope>
    <source>
        <strain evidence="5">CGMCC 1.12160</strain>
    </source>
</reference>
<evidence type="ECO:0000313" key="5">
    <source>
        <dbReference type="EMBL" id="GGF60677.1"/>
    </source>
</evidence>
<proteinExistence type="predicted"/>
<dbReference type="AlphaFoldDB" id="A0A917BXL3"/>
<keyword evidence="1" id="KW-0285">Flavoprotein</keyword>
<dbReference type="Pfam" id="PF03358">
    <property type="entry name" value="FMN_red"/>
    <property type="match status" value="1"/>
</dbReference>